<dbReference type="Proteomes" id="UP001642487">
    <property type="component" value="Chromosome 2"/>
</dbReference>
<name>A0ABP0Y804_9ROSI</name>
<dbReference type="InterPro" id="IPR008889">
    <property type="entry name" value="VQ"/>
</dbReference>
<organism evidence="3 4">
    <name type="scientific">Citrullus colocynthis</name>
    <name type="common">colocynth</name>
    <dbReference type="NCBI Taxonomy" id="252529"/>
    <lineage>
        <taxon>Eukaryota</taxon>
        <taxon>Viridiplantae</taxon>
        <taxon>Streptophyta</taxon>
        <taxon>Embryophyta</taxon>
        <taxon>Tracheophyta</taxon>
        <taxon>Spermatophyta</taxon>
        <taxon>Magnoliopsida</taxon>
        <taxon>eudicotyledons</taxon>
        <taxon>Gunneridae</taxon>
        <taxon>Pentapetalae</taxon>
        <taxon>rosids</taxon>
        <taxon>fabids</taxon>
        <taxon>Cucurbitales</taxon>
        <taxon>Cucurbitaceae</taxon>
        <taxon>Benincaseae</taxon>
        <taxon>Citrullus</taxon>
    </lineage>
</organism>
<feature type="domain" description="VQ" evidence="2">
    <location>
        <begin position="36"/>
        <end position="64"/>
    </location>
</feature>
<protein>
    <recommendedName>
        <fullName evidence="2">VQ domain-containing protein</fullName>
    </recommendedName>
</protein>
<gene>
    <name evidence="3" type="ORF">CITCOLO1_LOCUS6614</name>
</gene>
<reference evidence="3 4" key="1">
    <citation type="submission" date="2024-03" db="EMBL/GenBank/DDBJ databases">
        <authorList>
            <person name="Gkanogiannis A."/>
            <person name="Becerra Lopez-Lavalle L."/>
        </authorList>
    </citation>
    <scope>NUCLEOTIDE SEQUENCE [LARGE SCALE GENOMIC DNA]</scope>
</reference>
<dbReference type="PANTHER" id="PTHR33624:SF2">
    <property type="entry name" value="SIGMA FACTOR BINDING PROTEIN 1, CHLOROPLASTIC"/>
    <property type="match status" value="1"/>
</dbReference>
<evidence type="ECO:0000313" key="3">
    <source>
        <dbReference type="EMBL" id="CAK9314842.1"/>
    </source>
</evidence>
<dbReference type="Pfam" id="PF05678">
    <property type="entry name" value="VQ"/>
    <property type="match status" value="1"/>
</dbReference>
<proteinExistence type="predicted"/>
<evidence type="ECO:0000256" key="1">
    <source>
        <dbReference type="SAM" id="MobiDB-lite"/>
    </source>
</evidence>
<evidence type="ECO:0000313" key="4">
    <source>
        <dbReference type="Proteomes" id="UP001642487"/>
    </source>
</evidence>
<sequence length="125" mass="14252">MENLKSLPNNPDHQKITQIPNKPTIDQNKPIKVKYISSPMMVKANNESEFRAIVQKLTGQHSSPDDAFHQSLQQFNQVFYPPTSTLAVASFDPKDYYAFSSTGHVFDPTGVAEGHYWRDEDRKLI</sequence>
<dbReference type="EMBL" id="OZ021736">
    <property type="protein sequence ID" value="CAK9314842.1"/>
    <property type="molecule type" value="Genomic_DNA"/>
</dbReference>
<accession>A0ABP0Y804</accession>
<dbReference type="InterPro" id="IPR039335">
    <property type="entry name" value="SIB1/2"/>
</dbReference>
<evidence type="ECO:0000259" key="2">
    <source>
        <dbReference type="Pfam" id="PF05678"/>
    </source>
</evidence>
<dbReference type="PANTHER" id="PTHR33624">
    <property type="entry name" value="SIGMA FACTOR BINDING PROTEIN 1, CHLOROPLASTIC"/>
    <property type="match status" value="1"/>
</dbReference>
<keyword evidence="4" id="KW-1185">Reference proteome</keyword>
<feature type="region of interest" description="Disordered" evidence="1">
    <location>
        <begin position="1"/>
        <end position="25"/>
    </location>
</feature>